<dbReference type="STRING" id="283909.R7TC38"/>
<dbReference type="Gene3D" id="3.40.50.620">
    <property type="entry name" value="HUPs"/>
    <property type="match status" value="1"/>
</dbReference>
<accession>R7TC38</accession>
<reference evidence="2" key="3">
    <citation type="submission" date="2015-06" db="UniProtKB">
        <authorList>
            <consortium name="EnsemblMetazoa"/>
        </authorList>
    </citation>
    <scope>IDENTIFICATION</scope>
</reference>
<gene>
    <name evidence="1" type="ORF">CAPTEDRAFT_151514</name>
</gene>
<dbReference type="Proteomes" id="UP000014760">
    <property type="component" value="Unassembled WGS sequence"/>
</dbReference>
<dbReference type="EMBL" id="AMQN01032997">
    <property type="status" value="NOT_ANNOTATED_CDS"/>
    <property type="molecule type" value="Genomic_DNA"/>
</dbReference>
<evidence type="ECO:0000313" key="1">
    <source>
        <dbReference type="EMBL" id="ELT89057.1"/>
    </source>
</evidence>
<dbReference type="Pfam" id="PF03054">
    <property type="entry name" value="tRNA_Me_trans"/>
    <property type="match status" value="1"/>
</dbReference>
<reference evidence="3" key="1">
    <citation type="submission" date="2012-12" db="EMBL/GenBank/DDBJ databases">
        <authorList>
            <person name="Hellsten U."/>
            <person name="Grimwood J."/>
            <person name="Chapman J.A."/>
            <person name="Shapiro H."/>
            <person name="Aerts A."/>
            <person name="Otillar R.P."/>
            <person name="Terry A.Y."/>
            <person name="Boore J.L."/>
            <person name="Simakov O."/>
            <person name="Marletaz F."/>
            <person name="Cho S.-J."/>
            <person name="Edsinger-Gonzales E."/>
            <person name="Havlak P."/>
            <person name="Kuo D.-H."/>
            <person name="Larsson T."/>
            <person name="Lv J."/>
            <person name="Arendt D."/>
            <person name="Savage R."/>
            <person name="Osoegawa K."/>
            <person name="de Jong P."/>
            <person name="Lindberg D.R."/>
            <person name="Seaver E.C."/>
            <person name="Weisblat D.A."/>
            <person name="Putnam N.H."/>
            <person name="Grigoriev I.V."/>
            <person name="Rokhsar D.S."/>
        </authorList>
    </citation>
    <scope>NUCLEOTIDE SEQUENCE</scope>
    <source>
        <strain evidence="3">I ESC-2004</strain>
    </source>
</reference>
<dbReference type="GO" id="GO:0002143">
    <property type="term" value="P:tRNA wobble position uridine thiolation"/>
    <property type="evidence" value="ECO:0007669"/>
    <property type="project" value="TreeGrafter"/>
</dbReference>
<dbReference type="PANTHER" id="PTHR11933:SF5">
    <property type="entry name" value="MITOCHONDRIAL TRNA-SPECIFIC 2-THIOURIDYLASE 1"/>
    <property type="match status" value="1"/>
</dbReference>
<dbReference type="HOGENOM" id="CLU_819514_0_0_1"/>
<dbReference type="InterPro" id="IPR014729">
    <property type="entry name" value="Rossmann-like_a/b/a_fold"/>
</dbReference>
<dbReference type="OMA" id="YARIEAM"/>
<sequence>MSSKKHIACLLSGSMDSAVAALLTKRKGYAITCLHVRNKYFPNSVWEANCERVERIGRALNLPTRHFSPDSDSWQRFTQTLLKEYKRNLVPDAGVAFHHHILSEAALTHATAQLGASAVVSGHYVRTSFGENIFSSYISVLGNKLLKAVDLKHDQSFMLSQIVQKNLQKMIFPLGEFNREIMDKIVDCSELKDVPKDCFKTKTMLNGFEGDIFTDDIEQWIETKSGNITHIESGKCLKTHSDFKYGNSHQPTIKGVLTIGTNNEYCGNDHLILSSSQPVFAINPGSHVALYHDEHCIGGALVLRPGASQYALNYRKYRPKQPTGFQKAIAQIWSKLFFQ</sequence>
<dbReference type="OrthoDB" id="3685at2759"/>
<evidence type="ECO:0000313" key="2">
    <source>
        <dbReference type="EnsemblMetazoa" id="CapteP151514"/>
    </source>
</evidence>
<organism evidence="1">
    <name type="scientific">Capitella teleta</name>
    <name type="common">Polychaete worm</name>
    <dbReference type="NCBI Taxonomy" id="283909"/>
    <lineage>
        <taxon>Eukaryota</taxon>
        <taxon>Metazoa</taxon>
        <taxon>Spiralia</taxon>
        <taxon>Lophotrochozoa</taxon>
        <taxon>Annelida</taxon>
        <taxon>Polychaeta</taxon>
        <taxon>Sedentaria</taxon>
        <taxon>Scolecida</taxon>
        <taxon>Capitellidae</taxon>
        <taxon>Capitella</taxon>
    </lineage>
</organism>
<dbReference type="AlphaFoldDB" id="R7TC38"/>
<dbReference type="SUPFAM" id="SSF52402">
    <property type="entry name" value="Adenine nucleotide alpha hydrolases-like"/>
    <property type="match status" value="1"/>
</dbReference>
<proteinExistence type="predicted"/>
<dbReference type="GO" id="GO:0005739">
    <property type="term" value="C:mitochondrion"/>
    <property type="evidence" value="ECO:0007669"/>
    <property type="project" value="TreeGrafter"/>
</dbReference>
<dbReference type="EnsemblMetazoa" id="CapteT151514">
    <property type="protein sequence ID" value="CapteP151514"/>
    <property type="gene ID" value="CapteG151514"/>
</dbReference>
<dbReference type="PANTHER" id="PTHR11933">
    <property type="entry name" value="TRNA 5-METHYLAMINOMETHYL-2-THIOURIDYLATE -METHYLTRANSFERASE"/>
    <property type="match status" value="1"/>
</dbReference>
<evidence type="ECO:0000313" key="3">
    <source>
        <dbReference type="Proteomes" id="UP000014760"/>
    </source>
</evidence>
<protein>
    <submittedName>
        <fullName evidence="1 2">Uncharacterized protein</fullName>
    </submittedName>
</protein>
<keyword evidence="3" id="KW-1185">Reference proteome</keyword>
<reference evidence="1 3" key="2">
    <citation type="journal article" date="2013" name="Nature">
        <title>Insights into bilaterian evolution from three spiralian genomes.</title>
        <authorList>
            <person name="Simakov O."/>
            <person name="Marletaz F."/>
            <person name="Cho S.J."/>
            <person name="Edsinger-Gonzales E."/>
            <person name="Havlak P."/>
            <person name="Hellsten U."/>
            <person name="Kuo D.H."/>
            <person name="Larsson T."/>
            <person name="Lv J."/>
            <person name="Arendt D."/>
            <person name="Savage R."/>
            <person name="Osoegawa K."/>
            <person name="de Jong P."/>
            <person name="Grimwood J."/>
            <person name="Chapman J.A."/>
            <person name="Shapiro H."/>
            <person name="Aerts A."/>
            <person name="Otillar R.P."/>
            <person name="Terry A.Y."/>
            <person name="Boore J.L."/>
            <person name="Grigoriev I.V."/>
            <person name="Lindberg D.R."/>
            <person name="Seaver E.C."/>
            <person name="Weisblat D.A."/>
            <person name="Putnam N.H."/>
            <person name="Rokhsar D.S."/>
        </authorList>
    </citation>
    <scope>NUCLEOTIDE SEQUENCE</scope>
    <source>
        <strain evidence="1 3">I ESC-2004</strain>
    </source>
</reference>
<dbReference type="EMBL" id="KB311557">
    <property type="protein sequence ID" value="ELT89057.1"/>
    <property type="molecule type" value="Genomic_DNA"/>
</dbReference>
<name>R7TC38_CAPTE</name>